<dbReference type="EMBL" id="JYDO01000215">
    <property type="protein sequence ID" value="KRZ67002.1"/>
    <property type="molecule type" value="Genomic_DNA"/>
</dbReference>
<protein>
    <submittedName>
        <fullName evidence="1">Uncharacterized protein</fullName>
    </submittedName>
</protein>
<dbReference type="AlphaFoldDB" id="A0A0V1M5Q3"/>
<accession>A0A0V1M5Q3</accession>
<comment type="caution">
    <text evidence="1">The sequence shown here is derived from an EMBL/GenBank/DDBJ whole genome shotgun (WGS) entry which is preliminary data.</text>
</comment>
<proteinExistence type="predicted"/>
<keyword evidence="2" id="KW-1185">Reference proteome</keyword>
<sequence>MEVKNMNNSKLTFRQFKIERNPVQLIECAFFIHMQECFGIVLFNIDVVVWKVFEYTVESGYSELHGT</sequence>
<dbReference type="Proteomes" id="UP000054843">
    <property type="component" value="Unassembled WGS sequence"/>
</dbReference>
<evidence type="ECO:0000313" key="2">
    <source>
        <dbReference type="Proteomes" id="UP000054843"/>
    </source>
</evidence>
<gene>
    <name evidence="1" type="ORF">T10_2697</name>
</gene>
<reference evidence="1 2" key="1">
    <citation type="submission" date="2015-01" db="EMBL/GenBank/DDBJ databases">
        <title>Evolution of Trichinella species and genotypes.</title>
        <authorList>
            <person name="Korhonen P.K."/>
            <person name="Edoardo P."/>
            <person name="Giuseppe L.R."/>
            <person name="Gasser R.B."/>
        </authorList>
    </citation>
    <scope>NUCLEOTIDE SEQUENCE [LARGE SCALE GENOMIC DNA]</scope>
    <source>
        <strain evidence="1">ISS1980</strain>
    </source>
</reference>
<organism evidence="1 2">
    <name type="scientific">Trichinella papuae</name>
    <dbReference type="NCBI Taxonomy" id="268474"/>
    <lineage>
        <taxon>Eukaryota</taxon>
        <taxon>Metazoa</taxon>
        <taxon>Ecdysozoa</taxon>
        <taxon>Nematoda</taxon>
        <taxon>Enoplea</taxon>
        <taxon>Dorylaimia</taxon>
        <taxon>Trichinellida</taxon>
        <taxon>Trichinellidae</taxon>
        <taxon>Trichinella</taxon>
    </lineage>
</organism>
<evidence type="ECO:0000313" key="1">
    <source>
        <dbReference type="EMBL" id="KRZ67002.1"/>
    </source>
</evidence>
<name>A0A0V1M5Q3_9BILA</name>